<protein>
    <submittedName>
        <fullName evidence="1">Uncharacterized protein</fullName>
    </submittedName>
</protein>
<dbReference type="AlphaFoldDB" id="A0ABD6P713"/>
<evidence type="ECO:0000313" key="2">
    <source>
        <dbReference type="Proteomes" id="UP000092086"/>
    </source>
</evidence>
<evidence type="ECO:0000313" key="1">
    <source>
        <dbReference type="EMBL" id="OBG42691.1"/>
    </source>
</evidence>
<dbReference type="EMBL" id="LZIT01000073">
    <property type="protein sequence ID" value="OBG42691.1"/>
    <property type="molecule type" value="Genomic_DNA"/>
</dbReference>
<dbReference type="Proteomes" id="UP000092086">
    <property type="component" value="Unassembled WGS sequence"/>
</dbReference>
<organism evidence="1 2">
    <name type="scientific">Mycobacterium alsense</name>
    <dbReference type="NCBI Taxonomy" id="324058"/>
    <lineage>
        <taxon>Bacteria</taxon>
        <taxon>Bacillati</taxon>
        <taxon>Actinomycetota</taxon>
        <taxon>Actinomycetes</taxon>
        <taxon>Mycobacteriales</taxon>
        <taxon>Mycobacteriaceae</taxon>
        <taxon>Mycobacterium</taxon>
    </lineage>
</organism>
<accession>A0ABD6P713</accession>
<sequence>MACVVAELMAGRPVLYIHYEESSPDSTIERLRLLGVLDDMLFPPLFRFVAPQQPIDADDRAALLKPPPALVVHDGVNEAMALHQAEQKIEGASEFRRRLVTPFLQAGAATLACDHVPMSRDGSRRDAYGTVHKGNALDGARIALENRKAFGRGLRGVSNMYVTKDRPGHLRARGRATQVPGKTYVGTLVGDDSDQFAPFSLMFYAPRAGDQPDDGQDGPAATGVDSQLAEDVWEVIAAQPDRTVGSLRKLYAQMRKAGKQFTESEARTAVEDLVADDRLAEVRGRGGAQGYQAIVSSAAASAAGSGAP</sequence>
<gene>
    <name evidence="1" type="ORF">A5672_10935</name>
</gene>
<reference evidence="1 2" key="1">
    <citation type="submission" date="2016-06" db="EMBL/GenBank/DDBJ databases">
        <authorList>
            <person name="Sutton G."/>
            <person name="Brinkac L."/>
            <person name="Sanka R."/>
            <person name="Adams M."/>
            <person name="Lau E."/>
            <person name="Sam S."/>
            <person name="Sreng N."/>
            <person name="Him V."/>
            <person name="Kerleguer A."/>
            <person name="Cheng S."/>
        </authorList>
    </citation>
    <scope>NUCLEOTIDE SEQUENCE [LARGE SCALE GENOMIC DNA]</scope>
    <source>
        <strain evidence="1 2">E2978</strain>
    </source>
</reference>
<proteinExistence type="predicted"/>
<name>A0ABD6P713_9MYCO</name>
<comment type="caution">
    <text evidence="1">The sequence shown here is derived from an EMBL/GenBank/DDBJ whole genome shotgun (WGS) entry which is preliminary data.</text>
</comment>